<reference evidence="1" key="1">
    <citation type="submission" date="2019-08" db="EMBL/GenBank/DDBJ databases">
        <authorList>
            <person name="Kucharzyk K."/>
            <person name="Murdoch R.W."/>
            <person name="Higgins S."/>
            <person name="Loffler F."/>
        </authorList>
    </citation>
    <scope>NUCLEOTIDE SEQUENCE</scope>
</reference>
<gene>
    <name evidence="1" type="ORF">SDC9_202551</name>
</gene>
<proteinExistence type="predicted"/>
<dbReference type="AlphaFoldDB" id="A0A645J5X7"/>
<protein>
    <submittedName>
        <fullName evidence="1">Uncharacterized protein</fullName>
    </submittedName>
</protein>
<evidence type="ECO:0000313" key="1">
    <source>
        <dbReference type="EMBL" id="MPN54873.1"/>
    </source>
</evidence>
<dbReference type="EMBL" id="VSSQ01123538">
    <property type="protein sequence ID" value="MPN54873.1"/>
    <property type="molecule type" value="Genomic_DNA"/>
</dbReference>
<sequence length="136" mass="14572">MARYASPIAEVPVAHAVQTAIHAPLAPKRIAKLPAAMLAIILEINIEETFFIPLSIRSLCSVHKVLNPPIPEPKYTASRSGAIAPTNLLSSMASSPAYKAYCTNKSVFRKTALSMRLRGSKFLISAASLNLLSVVS</sequence>
<name>A0A645J5X7_9ZZZZ</name>
<accession>A0A645J5X7</accession>
<organism evidence="1">
    <name type="scientific">bioreactor metagenome</name>
    <dbReference type="NCBI Taxonomy" id="1076179"/>
    <lineage>
        <taxon>unclassified sequences</taxon>
        <taxon>metagenomes</taxon>
        <taxon>ecological metagenomes</taxon>
    </lineage>
</organism>
<comment type="caution">
    <text evidence="1">The sequence shown here is derived from an EMBL/GenBank/DDBJ whole genome shotgun (WGS) entry which is preliminary data.</text>
</comment>